<evidence type="ECO:0000256" key="1">
    <source>
        <dbReference type="ARBA" id="ARBA00023239"/>
    </source>
</evidence>
<evidence type="ECO:0000313" key="4">
    <source>
        <dbReference type="Proteomes" id="UP001603978"/>
    </source>
</evidence>
<evidence type="ECO:0000259" key="2">
    <source>
        <dbReference type="Pfam" id="PF04909"/>
    </source>
</evidence>
<dbReference type="Gene3D" id="3.20.20.140">
    <property type="entry name" value="Metal-dependent hydrolases"/>
    <property type="match status" value="1"/>
</dbReference>
<dbReference type="EMBL" id="JBICRM010000018">
    <property type="protein sequence ID" value="MFG1706938.1"/>
    <property type="molecule type" value="Genomic_DNA"/>
</dbReference>
<dbReference type="Pfam" id="PF04909">
    <property type="entry name" value="Amidohydro_2"/>
    <property type="match status" value="1"/>
</dbReference>
<dbReference type="SUPFAM" id="SSF51556">
    <property type="entry name" value="Metallo-dependent hydrolases"/>
    <property type="match status" value="1"/>
</dbReference>
<sequence length="310" mass="33210">MKDGPVDLHQHAILPGYRRRLTEIGVRAQPGIDFPDWSAAVSLAMMDRLGIGTAVLSVASPGFFFGDQDFTTSLCRDTNDDLSAVVAASDGRFRAFMAVPLPSAADAVAEVRRLAGQPGFAGVSLLSNYGGHYLGDPRFDPLLAELDALGMLVHVHPTLPPWWAEGAIDLRPSLLEYVFDTSRSLTNLMLAGAVDRFPRIRWVFSHCGGVVPFVAHRLAIAEPLPELRRVRGVEGTLREFRYDCALSASASGLGALLSVVDDTRVVFGSDFPFVDEATIKAEIELLAGLGPRTGLAALGGNGRALLEGTQ</sequence>
<reference evidence="3 4" key="1">
    <citation type="submission" date="2024-10" db="EMBL/GenBank/DDBJ databases">
        <authorList>
            <person name="Topkara A.R."/>
            <person name="Saygin H."/>
        </authorList>
    </citation>
    <scope>NUCLEOTIDE SEQUENCE [LARGE SCALE GENOMIC DNA]</scope>
    <source>
        <strain evidence="3 4">M3C6</strain>
    </source>
</reference>
<dbReference type="InterPro" id="IPR032465">
    <property type="entry name" value="ACMSD"/>
</dbReference>
<keyword evidence="1" id="KW-0456">Lyase</keyword>
<dbReference type="PANTHER" id="PTHR21240:SF28">
    <property type="entry name" value="ISO-OROTATE DECARBOXYLASE (EUROFUNG)"/>
    <property type="match status" value="1"/>
</dbReference>
<proteinExistence type="predicted"/>
<dbReference type="Proteomes" id="UP001603978">
    <property type="component" value="Unassembled WGS sequence"/>
</dbReference>
<gene>
    <name evidence="3" type="ORF">ACFLIM_27470</name>
</gene>
<dbReference type="PANTHER" id="PTHR21240">
    <property type="entry name" value="2-AMINO-3-CARBOXYLMUCONATE-6-SEMIALDEHYDE DECARBOXYLASE"/>
    <property type="match status" value="1"/>
</dbReference>
<accession>A0ABW7AHW0</accession>
<feature type="domain" description="Amidohydrolase-related" evidence="2">
    <location>
        <begin position="6"/>
        <end position="301"/>
    </location>
</feature>
<dbReference type="CDD" id="cd01292">
    <property type="entry name" value="metallo-dependent_hydrolases"/>
    <property type="match status" value="1"/>
</dbReference>
<organism evidence="3 4">
    <name type="scientific">Nonomuraea marmarensis</name>
    <dbReference type="NCBI Taxonomy" id="3351344"/>
    <lineage>
        <taxon>Bacteria</taxon>
        <taxon>Bacillati</taxon>
        <taxon>Actinomycetota</taxon>
        <taxon>Actinomycetes</taxon>
        <taxon>Streptosporangiales</taxon>
        <taxon>Streptosporangiaceae</taxon>
        <taxon>Nonomuraea</taxon>
    </lineage>
</organism>
<dbReference type="InterPro" id="IPR032466">
    <property type="entry name" value="Metal_Hydrolase"/>
</dbReference>
<dbReference type="InterPro" id="IPR006680">
    <property type="entry name" value="Amidohydro-rel"/>
</dbReference>
<name>A0ABW7AHW0_9ACTN</name>
<dbReference type="RefSeq" id="WP_393170239.1">
    <property type="nucleotide sequence ID" value="NZ_JBICRM010000018.1"/>
</dbReference>
<comment type="caution">
    <text evidence="3">The sequence shown here is derived from an EMBL/GenBank/DDBJ whole genome shotgun (WGS) entry which is preliminary data.</text>
</comment>
<protein>
    <submittedName>
        <fullName evidence="3">Amidohydrolase family protein</fullName>
    </submittedName>
</protein>
<evidence type="ECO:0000313" key="3">
    <source>
        <dbReference type="EMBL" id="MFG1706938.1"/>
    </source>
</evidence>
<keyword evidence="4" id="KW-1185">Reference proteome</keyword>